<dbReference type="GO" id="GO:0016765">
    <property type="term" value="F:transferase activity, transferring alkyl or aryl (other than methyl) groups"/>
    <property type="evidence" value="ECO:0007669"/>
    <property type="project" value="InterPro"/>
</dbReference>
<feature type="transmembrane region" description="Helical" evidence="6">
    <location>
        <begin position="140"/>
        <end position="164"/>
    </location>
</feature>
<keyword evidence="3 6" id="KW-0812">Transmembrane</keyword>
<evidence type="ECO:0000256" key="1">
    <source>
        <dbReference type="ARBA" id="ARBA00004141"/>
    </source>
</evidence>
<feature type="transmembrane region" description="Helical" evidence="6">
    <location>
        <begin position="44"/>
        <end position="63"/>
    </location>
</feature>
<name>A0A4R2EA25_9BACT</name>
<protein>
    <submittedName>
        <fullName evidence="7">4-hydroxybenzoate polyprenyltransferase</fullName>
    </submittedName>
</protein>
<dbReference type="InterPro" id="IPR050475">
    <property type="entry name" value="Prenyltransferase_related"/>
</dbReference>
<dbReference type="InterPro" id="IPR044878">
    <property type="entry name" value="UbiA_sf"/>
</dbReference>
<evidence type="ECO:0000313" key="8">
    <source>
        <dbReference type="Proteomes" id="UP000294830"/>
    </source>
</evidence>
<keyword evidence="4 6" id="KW-1133">Transmembrane helix</keyword>
<proteinExistence type="predicted"/>
<dbReference type="InterPro" id="IPR000537">
    <property type="entry name" value="UbiA_prenyltransferase"/>
</dbReference>
<dbReference type="OrthoDB" id="9811562at2"/>
<dbReference type="CDD" id="cd13961">
    <property type="entry name" value="PT_UbiA_DGGGPS"/>
    <property type="match status" value="1"/>
</dbReference>
<evidence type="ECO:0000256" key="5">
    <source>
        <dbReference type="ARBA" id="ARBA00023136"/>
    </source>
</evidence>
<evidence type="ECO:0000256" key="4">
    <source>
        <dbReference type="ARBA" id="ARBA00022989"/>
    </source>
</evidence>
<evidence type="ECO:0000256" key="3">
    <source>
        <dbReference type="ARBA" id="ARBA00022692"/>
    </source>
</evidence>
<sequence>MYNLFKLVRLNNLVMIAITQYLVRFCIIAPILTIKGLSLQMSEFWFAMLVLATVLLAAGGYAINDYFDTKTDSINRPNRVLVGKAFTRQFAIKLHFVLSTIGSLLGIAASFYVGVWQYALIFPLVGGLLWLYSTTYKAQLLVGNLIISLMAAMVPLIVLMFEVARITKTILPVLQQNQITLNAIAYWVVGFSFFAFITTFIREVVKDMEDFDGDAETGRNTIPVAFGMTAAKVVACIAAAVEVAAIYGIYFGYLSVLPTGEVDWLSLSYITLTIAIPFAILLFRIVKAKAPSHYRLTSLLIKLIMLAGVFYTVIFYVVLSNVYQLS</sequence>
<keyword evidence="5 6" id="KW-0472">Membrane</keyword>
<keyword evidence="2" id="KW-1003">Cell membrane</keyword>
<gene>
    <name evidence="7" type="ORF">CLV25_11212</name>
</gene>
<feature type="transmembrane region" description="Helical" evidence="6">
    <location>
        <begin position="267"/>
        <end position="287"/>
    </location>
</feature>
<dbReference type="EMBL" id="SLWB01000012">
    <property type="protein sequence ID" value="TCN64685.1"/>
    <property type="molecule type" value="Genomic_DNA"/>
</dbReference>
<organism evidence="7 8">
    <name type="scientific">Acetobacteroides hydrogenigenes</name>
    <dbReference type="NCBI Taxonomy" id="979970"/>
    <lineage>
        <taxon>Bacteria</taxon>
        <taxon>Pseudomonadati</taxon>
        <taxon>Bacteroidota</taxon>
        <taxon>Bacteroidia</taxon>
        <taxon>Bacteroidales</taxon>
        <taxon>Rikenellaceae</taxon>
        <taxon>Acetobacteroides</taxon>
    </lineage>
</organism>
<comment type="caution">
    <text evidence="7">The sequence shown here is derived from an EMBL/GenBank/DDBJ whole genome shotgun (WGS) entry which is preliminary data.</text>
</comment>
<feature type="transmembrane region" description="Helical" evidence="6">
    <location>
        <begin position="90"/>
        <end position="109"/>
    </location>
</feature>
<dbReference type="GO" id="GO:0016020">
    <property type="term" value="C:membrane"/>
    <property type="evidence" value="ECO:0007669"/>
    <property type="project" value="UniProtKB-SubCell"/>
</dbReference>
<keyword evidence="8" id="KW-1185">Reference proteome</keyword>
<feature type="transmembrane region" description="Helical" evidence="6">
    <location>
        <begin position="184"/>
        <end position="201"/>
    </location>
</feature>
<dbReference type="Proteomes" id="UP000294830">
    <property type="component" value="Unassembled WGS sequence"/>
</dbReference>
<dbReference type="Gene3D" id="1.10.357.140">
    <property type="entry name" value="UbiA prenyltransferase"/>
    <property type="match status" value="1"/>
</dbReference>
<dbReference type="PANTHER" id="PTHR42723:SF1">
    <property type="entry name" value="CHLOROPHYLL SYNTHASE, CHLOROPLASTIC"/>
    <property type="match status" value="1"/>
</dbReference>
<dbReference type="AlphaFoldDB" id="A0A4R2EA25"/>
<reference evidence="7 8" key="1">
    <citation type="submission" date="2019-03" db="EMBL/GenBank/DDBJ databases">
        <title>Genomic Encyclopedia of Archaeal and Bacterial Type Strains, Phase II (KMG-II): from individual species to whole genera.</title>
        <authorList>
            <person name="Goeker M."/>
        </authorList>
    </citation>
    <scope>NUCLEOTIDE SEQUENCE [LARGE SCALE GENOMIC DNA]</scope>
    <source>
        <strain evidence="7 8">RL-C</strain>
    </source>
</reference>
<keyword evidence="7" id="KW-0808">Transferase</keyword>
<evidence type="ECO:0000313" key="7">
    <source>
        <dbReference type="EMBL" id="TCN64685.1"/>
    </source>
</evidence>
<comment type="subcellular location">
    <subcellularLocation>
        <location evidence="1">Membrane</location>
        <topology evidence="1">Multi-pass membrane protein</topology>
    </subcellularLocation>
</comment>
<accession>A0A4R2EA25</accession>
<feature type="transmembrane region" description="Helical" evidence="6">
    <location>
        <begin position="115"/>
        <end position="133"/>
    </location>
</feature>
<feature type="transmembrane region" description="Helical" evidence="6">
    <location>
        <begin position="222"/>
        <end position="247"/>
    </location>
</feature>
<evidence type="ECO:0000256" key="6">
    <source>
        <dbReference type="SAM" id="Phobius"/>
    </source>
</evidence>
<feature type="transmembrane region" description="Helical" evidence="6">
    <location>
        <begin position="12"/>
        <end position="32"/>
    </location>
</feature>
<evidence type="ECO:0000256" key="2">
    <source>
        <dbReference type="ARBA" id="ARBA00022475"/>
    </source>
</evidence>
<dbReference type="Pfam" id="PF01040">
    <property type="entry name" value="UbiA"/>
    <property type="match status" value="1"/>
</dbReference>
<dbReference type="PANTHER" id="PTHR42723">
    <property type="entry name" value="CHLOROPHYLL SYNTHASE"/>
    <property type="match status" value="1"/>
</dbReference>
<dbReference type="RefSeq" id="WP_131839833.1">
    <property type="nucleotide sequence ID" value="NZ_SLWB01000012.1"/>
</dbReference>
<feature type="transmembrane region" description="Helical" evidence="6">
    <location>
        <begin position="299"/>
        <end position="319"/>
    </location>
</feature>